<dbReference type="EMBL" id="RIBZ01000650">
    <property type="protein sequence ID" value="RNG03482.1"/>
    <property type="molecule type" value="Genomic_DNA"/>
</dbReference>
<dbReference type="AlphaFoldDB" id="A0A3M8UDG6"/>
<feature type="region of interest" description="Disordered" evidence="1">
    <location>
        <begin position="1"/>
        <end position="95"/>
    </location>
</feature>
<dbReference type="Proteomes" id="UP000275401">
    <property type="component" value="Unassembled WGS sequence"/>
</dbReference>
<name>A0A3M8UDG6_9ACTN</name>
<gene>
    <name evidence="2" type="ORF">EEJ42_34670</name>
</gene>
<reference evidence="2 3" key="1">
    <citation type="submission" date="2018-11" db="EMBL/GenBank/DDBJ databases">
        <title>The Potential of Streptomyces as Biocontrol Agents against the Tomato grey mould, Botrytis cinerea (Gray mold) Frontiers in Microbiology.</title>
        <authorList>
            <person name="Li D."/>
        </authorList>
    </citation>
    <scope>NUCLEOTIDE SEQUENCE [LARGE SCALE GENOMIC DNA]</scope>
    <source>
        <strain evidence="2 3">NEAU-LD23</strain>
    </source>
</reference>
<organism evidence="2 3">
    <name type="scientific">Streptomyces botrytidirepellens</name>
    <dbReference type="NCBI Taxonomy" id="2486417"/>
    <lineage>
        <taxon>Bacteria</taxon>
        <taxon>Bacillati</taxon>
        <taxon>Actinomycetota</taxon>
        <taxon>Actinomycetes</taxon>
        <taxon>Kitasatosporales</taxon>
        <taxon>Streptomycetaceae</taxon>
        <taxon>Streptomyces</taxon>
    </lineage>
</organism>
<evidence type="ECO:0000313" key="3">
    <source>
        <dbReference type="Proteomes" id="UP000275401"/>
    </source>
</evidence>
<feature type="compositionally biased region" description="Gly residues" evidence="1">
    <location>
        <begin position="86"/>
        <end position="95"/>
    </location>
</feature>
<comment type="caution">
    <text evidence="2">The sequence shown here is derived from an EMBL/GenBank/DDBJ whole genome shotgun (WGS) entry which is preliminary data.</text>
</comment>
<evidence type="ECO:0000256" key="1">
    <source>
        <dbReference type="SAM" id="MobiDB-lite"/>
    </source>
</evidence>
<protein>
    <submittedName>
        <fullName evidence="2">Uncharacterized protein</fullName>
    </submittedName>
</protein>
<accession>A0A3M8UDG6</accession>
<evidence type="ECO:0000313" key="2">
    <source>
        <dbReference type="EMBL" id="RNG03482.1"/>
    </source>
</evidence>
<feature type="compositionally biased region" description="Low complexity" evidence="1">
    <location>
        <begin position="69"/>
        <end position="82"/>
    </location>
</feature>
<proteinExistence type="predicted"/>
<sequence length="95" mass="9505">MVRPEGLVGGAPDPRSPGGADVRHVVGNRSAEGAPPSGSWGRNGWAQPTHRPAPGDETSRGNAPPGAWARGCALGRRPARGPGPRPGFGKGRGGG</sequence>
<keyword evidence="3" id="KW-1185">Reference proteome</keyword>